<feature type="signal peptide" evidence="1">
    <location>
        <begin position="1"/>
        <end position="19"/>
    </location>
</feature>
<evidence type="ECO:0000313" key="3">
    <source>
        <dbReference type="Proteomes" id="UP000886934"/>
    </source>
</evidence>
<dbReference type="EMBL" id="BPNN01000037">
    <property type="protein sequence ID" value="GJA63989.1"/>
    <property type="molecule type" value="Genomic_DNA"/>
</dbReference>
<organism evidence="2 3">
    <name type="scientific">Aeromonas caviae</name>
    <name type="common">Aeromonas punctata</name>
    <dbReference type="NCBI Taxonomy" id="648"/>
    <lineage>
        <taxon>Bacteria</taxon>
        <taxon>Pseudomonadati</taxon>
        <taxon>Pseudomonadota</taxon>
        <taxon>Gammaproteobacteria</taxon>
        <taxon>Aeromonadales</taxon>
        <taxon>Aeromonadaceae</taxon>
        <taxon>Aeromonas</taxon>
    </lineage>
</organism>
<evidence type="ECO:0000313" key="2">
    <source>
        <dbReference type="EMBL" id="GJA63989.1"/>
    </source>
</evidence>
<protein>
    <submittedName>
        <fullName evidence="2">Uncharacterized protein</fullName>
    </submittedName>
</protein>
<accession>A0AA37CXQ6</accession>
<name>A0AA37CXQ6_AERCA</name>
<evidence type="ECO:0000256" key="1">
    <source>
        <dbReference type="SAM" id="SignalP"/>
    </source>
</evidence>
<dbReference type="AlphaFoldDB" id="A0AA37CXQ6"/>
<reference evidence="2" key="1">
    <citation type="submission" date="2021-07" db="EMBL/GenBank/DDBJ databases">
        <title>Draft genome sequence of carbapenem-resistant Aeromonas spp. in Japan.</title>
        <authorList>
            <person name="Maehana S."/>
            <person name="Suzuki M."/>
            <person name="Kitasato H."/>
        </authorList>
    </citation>
    <scope>NUCLEOTIDE SEQUENCE</scope>
    <source>
        <strain evidence="2">KAM351</strain>
    </source>
</reference>
<keyword evidence="1" id="KW-0732">Signal</keyword>
<sequence>MKSTLTLLIFIFSSFIVYADDDLFTLKKFYYENGGYQEYDGKNAIDKIVSSEKDINDDGVNEVFLYHGTVDCGSGGCTGIIYSRINNDYCAIGKSSNGDFDRIKSKSRTYKCPAENEISFIGENGEQEFSDNISKNVENNNKNKPEPSQSGLKDPFKISSEYNGKNRYMYITSKINDITILGIEVNRGNCGVMVNPGTPLPIEVGFGQTLVSILYCKEILEVKVMTNYGDYPYSM</sequence>
<dbReference type="RefSeq" id="WP_223924225.1">
    <property type="nucleotide sequence ID" value="NZ_BPND01000001.1"/>
</dbReference>
<feature type="chain" id="PRO_5041246937" evidence="1">
    <location>
        <begin position="20"/>
        <end position="235"/>
    </location>
</feature>
<proteinExistence type="predicted"/>
<comment type="caution">
    <text evidence="2">The sequence shown here is derived from an EMBL/GenBank/DDBJ whole genome shotgun (WGS) entry which is preliminary data.</text>
</comment>
<gene>
    <name evidence="2" type="ORF">KAM351_26000</name>
</gene>
<dbReference type="Proteomes" id="UP000886934">
    <property type="component" value="Unassembled WGS sequence"/>
</dbReference>